<proteinExistence type="predicted"/>
<comment type="caution">
    <text evidence="1">The sequence shown here is derived from an EMBL/GenBank/DDBJ whole genome shotgun (WGS) entry which is preliminary data.</text>
</comment>
<evidence type="ECO:0000313" key="1">
    <source>
        <dbReference type="EMBL" id="KAI3683718.1"/>
    </source>
</evidence>
<sequence>MFTSKRTRTANLSQQMTIAFWNCLLINPINFLRVIFWFFTTDQIISIRFRFFLSRQRLNAACRRKITG</sequence>
<gene>
    <name evidence="1" type="ORF">L1987_84232</name>
</gene>
<keyword evidence="2" id="KW-1185">Reference proteome</keyword>
<reference evidence="2" key="1">
    <citation type="journal article" date="2022" name="Mol. Ecol. Resour.">
        <title>The genomes of chicory, endive, great burdock and yacon provide insights into Asteraceae palaeo-polyploidization history and plant inulin production.</title>
        <authorList>
            <person name="Fan W."/>
            <person name="Wang S."/>
            <person name="Wang H."/>
            <person name="Wang A."/>
            <person name="Jiang F."/>
            <person name="Liu H."/>
            <person name="Zhao H."/>
            <person name="Xu D."/>
            <person name="Zhang Y."/>
        </authorList>
    </citation>
    <scope>NUCLEOTIDE SEQUENCE [LARGE SCALE GENOMIC DNA]</scope>
    <source>
        <strain evidence="2">cv. Yunnan</strain>
    </source>
</reference>
<name>A0ACB8YES7_9ASTR</name>
<dbReference type="EMBL" id="CM042045">
    <property type="protein sequence ID" value="KAI3683718.1"/>
    <property type="molecule type" value="Genomic_DNA"/>
</dbReference>
<protein>
    <submittedName>
        <fullName evidence="1">Uncharacterized protein</fullName>
    </submittedName>
</protein>
<organism evidence="1 2">
    <name type="scientific">Smallanthus sonchifolius</name>
    <dbReference type="NCBI Taxonomy" id="185202"/>
    <lineage>
        <taxon>Eukaryota</taxon>
        <taxon>Viridiplantae</taxon>
        <taxon>Streptophyta</taxon>
        <taxon>Embryophyta</taxon>
        <taxon>Tracheophyta</taxon>
        <taxon>Spermatophyta</taxon>
        <taxon>Magnoliopsida</taxon>
        <taxon>eudicotyledons</taxon>
        <taxon>Gunneridae</taxon>
        <taxon>Pentapetalae</taxon>
        <taxon>asterids</taxon>
        <taxon>campanulids</taxon>
        <taxon>Asterales</taxon>
        <taxon>Asteraceae</taxon>
        <taxon>Asteroideae</taxon>
        <taxon>Heliantheae alliance</taxon>
        <taxon>Millerieae</taxon>
        <taxon>Smallanthus</taxon>
    </lineage>
</organism>
<dbReference type="Proteomes" id="UP001056120">
    <property type="component" value="Linkage Group LG28"/>
</dbReference>
<evidence type="ECO:0000313" key="2">
    <source>
        <dbReference type="Proteomes" id="UP001056120"/>
    </source>
</evidence>
<accession>A0ACB8YES7</accession>
<reference evidence="1 2" key="2">
    <citation type="journal article" date="2022" name="Mol. Ecol. Resour.">
        <title>The genomes of chicory, endive, great burdock and yacon provide insights into Asteraceae paleo-polyploidization history and plant inulin production.</title>
        <authorList>
            <person name="Fan W."/>
            <person name="Wang S."/>
            <person name="Wang H."/>
            <person name="Wang A."/>
            <person name="Jiang F."/>
            <person name="Liu H."/>
            <person name="Zhao H."/>
            <person name="Xu D."/>
            <person name="Zhang Y."/>
        </authorList>
    </citation>
    <scope>NUCLEOTIDE SEQUENCE [LARGE SCALE GENOMIC DNA]</scope>
    <source>
        <strain evidence="2">cv. Yunnan</strain>
        <tissue evidence="1">Leaves</tissue>
    </source>
</reference>